<proteinExistence type="predicted"/>
<keyword evidence="2" id="KW-0012">Acyltransferase</keyword>
<feature type="domain" description="N-acetyltransferase" evidence="12">
    <location>
        <begin position="77"/>
        <end position="237"/>
    </location>
</feature>
<evidence type="ECO:0000256" key="4">
    <source>
        <dbReference type="ARBA" id="ARBA00048251"/>
    </source>
</evidence>
<evidence type="ECO:0000256" key="6">
    <source>
        <dbReference type="ARBA" id="ARBA00048490"/>
    </source>
</evidence>
<evidence type="ECO:0000256" key="5">
    <source>
        <dbReference type="ARBA" id="ARBA00048335"/>
    </source>
</evidence>
<name>A0A1I7U1S9_9PELO</name>
<comment type="catalytic activity">
    <reaction evidence="8">
        <text>N-terminal L-methionyl-L-valyl-[protein] + acetyl-CoA = N-terminal N(alpha)-acetyl-L-methionyl-L-valyl-[protein] + CoA + H(+)</text>
        <dbReference type="Rhea" id="RHEA:50572"/>
        <dbReference type="Rhea" id="RHEA-COMP:12730"/>
        <dbReference type="Rhea" id="RHEA-COMP:12731"/>
        <dbReference type="ChEBI" id="CHEBI:15378"/>
        <dbReference type="ChEBI" id="CHEBI:57287"/>
        <dbReference type="ChEBI" id="CHEBI:57288"/>
        <dbReference type="ChEBI" id="CHEBI:133402"/>
        <dbReference type="ChEBI" id="CHEBI:133403"/>
        <dbReference type="EC" id="2.3.1.258"/>
    </reaction>
</comment>
<dbReference type="InterPro" id="IPR051556">
    <property type="entry name" value="N-term/lysine_N-AcTrnsfr"/>
</dbReference>
<comment type="catalytic activity">
    <reaction evidence="7">
        <text>N-terminal L-methionyl-L-lysyl-[protein] + acetyl-CoA = N-terminal N(alpha)-acetyl-L-methionyl-L-lysyl-[protein] + CoA + H(+)</text>
        <dbReference type="Rhea" id="RHEA:50580"/>
        <dbReference type="Rhea" id="RHEA-COMP:12734"/>
        <dbReference type="Rhea" id="RHEA-COMP:12735"/>
        <dbReference type="ChEBI" id="CHEBI:15378"/>
        <dbReference type="ChEBI" id="CHEBI:57287"/>
        <dbReference type="ChEBI" id="CHEBI:57288"/>
        <dbReference type="ChEBI" id="CHEBI:133406"/>
        <dbReference type="ChEBI" id="CHEBI:133407"/>
        <dbReference type="EC" id="2.3.1.258"/>
    </reaction>
</comment>
<dbReference type="PANTHER" id="PTHR42919:SF8">
    <property type="entry name" value="N-ALPHA-ACETYLTRANSFERASE 50"/>
    <property type="match status" value="1"/>
</dbReference>
<dbReference type="AlphaFoldDB" id="A0A1I7U1S9"/>
<comment type="catalytic activity">
    <reaction evidence="9">
        <text>N-terminal L-methionyl-L-alanyl-[protein] + acetyl-CoA = N-terminal N(alpha)-acetyl-L-methionyl-L-alanyl-[protein] + CoA + H(+)</text>
        <dbReference type="Rhea" id="RHEA:50564"/>
        <dbReference type="Rhea" id="RHEA-COMP:12726"/>
        <dbReference type="Rhea" id="RHEA-COMP:12727"/>
        <dbReference type="ChEBI" id="CHEBI:15378"/>
        <dbReference type="ChEBI" id="CHEBI:57287"/>
        <dbReference type="ChEBI" id="CHEBI:57288"/>
        <dbReference type="ChEBI" id="CHEBI:133398"/>
        <dbReference type="ChEBI" id="CHEBI:133399"/>
        <dbReference type="EC" id="2.3.1.258"/>
    </reaction>
</comment>
<dbReference type="Proteomes" id="UP000095282">
    <property type="component" value="Unplaced"/>
</dbReference>
<dbReference type="WBParaSite" id="Csp11.Scaffold629.g13986.t1">
    <property type="protein sequence ID" value="Csp11.Scaffold629.g13986.t1"/>
    <property type="gene ID" value="Csp11.Scaffold629.g13986"/>
</dbReference>
<dbReference type="CDD" id="cd04301">
    <property type="entry name" value="NAT_SF"/>
    <property type="match status" value="2"/>
</dbReference>
<evidence type="ECO:0000256" key="1">
    <source>
        <dbReference type="ARBA" id="ARBA00022679"/>
    </source>
</evidence>
<comment type="catalytic activity">
    <reaction evidence="10">
        <text>N-terminal L-methionyl-L-leucyl-[protein] + acetyl-CoA = N-terminal N(alpha)-acetyl-L-methionyl-L-leucyl-[protein] + CoA + H(+)</text>
        <dbReference type="Rhea" id="RHEA:50520"/>
        <dbReference type="Rhea" id="RHEA-COMP:12711"/>
        <dbReference type="Rhea" id="RHEA-COMP:12712"/>
        <dbReference type="ChEBI" id="CHEBI:15378"/>
        <dbReference type="ChEBI" id="CHEBI:57287"/>
        <dbReference type="ChEBI" id="CHEBI:57288"/>
        <dbReference type="ChEBI" id="CHEBI:133377"/>
        <dbReference type="ChEBI" id="CHEBI:133378"/>
        <dbReference type="EC" id="2.3.1.258"/>
    </reaction>
</comment>
<evidence type="ECO:0000256" key="10">
    <source>
        <dbReference type="ARBA" id="ARBA00049103"/>
    </source>
</evidence>
<dbReference type="Gene3D" id="3.40.630.30">
    <property type="match status" value="3"/>
</dbReference>
<reference evidence="14" key="1">
    <citation type="submission" date="2016-11" db="UniProtKB">
        <authorList>
            <consortium name="WormBaseParasite"/>
        </authorList>
    </citation>
    <scope>IDENTIFICATION</scope>
</reference>
<comment type="catalytic activity">
    <reaction evidence="6">
        <text>N-terminal L-methionyl-L-phenylalanyl-[protein] + acetyl-CoA = N-terminal N(alpha)-acetyl-L-methionyl-L-phenylalanyl-[protein] + CoA + H(+)</text>
        <dbReference type="Rhea" id="RHEA:50528"/>
        <dbReference type="Rhea" id="RHEA-COMP:12715"/>
        <dbReference type="Rhea" id="RHEA-COMP:12716"/>
        <dbReference type="ChEBI" id="CHEBI:15378"/>
        <dbReference type="ChEBI" id="CHEBI:57287"/>
        <dbReference type="ChEBI" id="CHEBI:57288"/>
        <dbReference type="ChEBI" id="CHEBI:133382"/>
        <dbReference type="ChEBI" id="CHEBI:133383"/>
        <dbReference type="EC" id="2.3.1.258"/>
    </reaction>
</comment>
<dbReference type="EC" id="2.3.1.258" evidence="3"/>
<dbReference type="InterPro" id="IPR016181">
    <property type="entry name" value="Acyl_CoA_acyltransferase"/>
</dbReference>
<sequence>MLYGTNTFCRSIDILHAMSSDNNQMASTSNEPPQVAPTQLSRQALRELPMQAAVLRAHSMVLPKKIVENMVALDNNLRIEVLDEQNVQQRIQELRVLSNIIAYEVEDTFFENVERNPGLTAIALYNNTPVGYISCEMMSSNRALHINHVVVLPRFRKRGIGQALMHFAIKKIAEKLSTVKALCVHVFDYQVDLIRLFERFDFTDCPEGHRREDPMNYLFYIRKINQRFDIMESPPIKRQKKEITIGEVTPDNIEEVRAINNKIRDFGESRGLYENVAQYPHLSSFAILNDERIGVMCCAEVVLRVYKLHQIMSLGVVEEDYVLKSKVIELLLNKAIRTAENTDDIEMVTYFCKNDDTVTLEVMDRLGFHLWKPYEDFYANNYDGKHLHIKPIEKNLPQLENPGRNAAPRDFDIDLIDLDKLETTKNSLRFANVTEDNLQTFQQLIARIYPTGHINEERLRIHLRAFPKLTCLAFFDGAPCGFIICVKTPILGGSFHLSILKLGVITDLRGNGIGGALLRRAIKVAKEMDDVTDVGASVPLDSDIAQRLFERHHFLRTATIPKHGTNEARHVFTRSTGN</sequence>
<evidence type="ECO:0000256" key="11">
    <source>
        <dbReference type="ARBA" id="ARBA00049454"/>
    </source>
</evidence>
<accession>A0A1I7U1S9</accession>
<evidence type="ECO:0000256" key="9">
    <source>
        <dbReference type="ARBA" id="ARBA00049002"/>
    </source>
</evidence>
<keyword evidence="1" id="KW-0808">Transferase</keyword>
<dbReference type="PROSITE" id="PS51186">
    <property type="entry name" value="GNAT"/>
    <property type="match status" value="2"/>
</dbReference>
<evidence type="ECO:0000256" key="7">
    <source>
        <dbReference type="ARBA" id="ARBA00048618"/>
    </source>
</evidence>
<protein>
    <recommendedName>
        <fullName evidence="3">N-terminal methionine N(alpha)-acetyltransferase NatE</fullName>
        <ecNumber evidence="3">2.3.1.258</ecNumber>
    </recommendedName>
</protein>
<evidence type="ECO:0000256" key="8">
    <source>
        <dbReference type="ARBA" id="ARBA00048799"/>
    </source>
</evidence>
<organism evidence="13 14">
    <name type="scientific">Caenorhabditis tropicalis</name>
    <dbReference type="NCBI Taxonomy" id="1561998"/>
    <lineage>
        <taxon>Eukaryota</taxon>
        <taxon>Metazoa</taxon>
        <taxon>Ecdysozoa</taxon>
        <taxon>Nematoda</taxon>
        <taxon>Chromadorea</taxon>
        <taxon>Rhabditida</taxon>
        <taxon>Rhabditina</taxon>
        <taxon>Rhabditomorpha</taxon>
        <taxon>Rhabditoidea</taxon>
        <taxon>Rhabditidae</taxon>
        <taxon>Peloderinae</taxon>
        <taxon>Caenorhabditis</taxon>
    </lineage>
</organism>
<keyword evidence="13" id="KW-1185">Reference proteome</keyword>
<evidence type="ECO:0000256" key="2">
    <source>
        <dbReference type="ARBA" id="ARBA00023315"/>
    </source>
</evidence>
<evidence type="ECO:0000259" key="12">
    <source>
        <dbReference type="PROSITE" id="PS51186"/>
    </source>
</evidence>
<evidence type="ECO:0000313" key="13">
    <source>
        <dbReference type="Proteomes" id="UP000095282"/>
    </source>
</evidence>
<dbReference type="PANTHER" id="PTHR42919">
    <property type="entry name" value="N-ALPHA-ACETYLTRANSFERASE"/>
    <property type="match status" value="1"/>
</dbReference>
<evidence type="ECO:0000313" key="14">
    <source>
        <dbReference type="WBParaSite" id="Csp11.Scaffold629.g13986.t1"/>
    </source>
</evidence>
<dbReference type="GO" id="GO:0120518">
    <property type="term" value="F:protein N-terminal-methionine acetyltransferase activity"/>
    <property type="evidence" value="ECO:0007669"/>
    <property type="project" value="UniProtKB-EC"/>
</dbReference>
<dbReference type="InterPro" id="IPR000182">
    <property type="entry name" value="GNAT_dom"/>
</dbReference>
<comment type="catalytic activity">
    <reaction evidence="4">
        <text>N-terminal L-methionyl-L-seryl-[protein] + acetyl-CoA = N-terminal N(alpha)-acetyl-L-methionyl-L-seryl-[protein] + CoA + H(+)</text>
        <dbReference type="Rhea" id="RHEA:50568"/>
        <dbReference type="Rhea" id="RHEA-COMP:12728"/>
        <dbReference type="Rhea" id="RHEA-COMP:12729"/>
        <dbReference type="ChEBI" id="CHEBI:15378"/>
        <dbReference type="ChEBI" id="CHEBI:57287"/>
        <dbReference type="ChEBI" id="CHEBI:57288"/>
        <dbReference type="ChEBI" id="CHEBI:133400"/>
        <dbReference type="ChEBI" id="CHEBI:133401"/>
        <dbReference type="EC" id="2.3.1.258"/>
    </reaction>
</comment>
<dbReference type="SUPFAM" id="SSF55729">
    <property type="entry name" value="Acyl-CoA N-acyltransferases (Nat)"/>
    <property type="match status" value="2"/>
</dbReference>
<evidence type="ECO:0000256" key="3">
    <source>
        <dbReference type="ARBA" id="ARBA00039121"/>
    </source>
</evidence>
<comment type="catalytic activity">
    <reaction evidence="5">
        <text>N-terminal L-methionyl-L-tyrosyl-[protein] + acetyl-CoA = N-terminal N(alpha)-acetyl-L-methionyl-L-tyrosyl-[protein] + CoA + H(+)</text>
        <dbReference type="Rhea" id="RHEA:50532"/>
        <dbReference type="Rhea" id="RHEA-COMP:12717"/>
        <dbReference type="Rhea" id="RHEA-COMP:12718"/>
        <dbReference type="ChEBI" id="CHEBI:15378"/>
        <dbReference type="ChEBI" id="CHEBI:57287"/>
        <dbReference type="ChEBI" id="CHEBI:57288"/>
        <dbReference type="ChEBI" id="CHEBI:133384"/>
        <dbReference type="ChEBI" id="CHEBI:133385"/>
        <dbReference type="EC" id="2.3.1.258"/>
    </reaction>
</comment>
<comment type="catalytic activity">
    <reaction evidence="11">
        <text>N-terminal L-methionyl-L-threonyl-[protein] + acetyl-CoA = N-terminal N(alpha)-acetyl-L-methionyl-L-threonyl-[protein] + CoA + H(+)</text>
        <dbReference type="Rhea" id="RHEA:50576"/>
        <dbReference type="Rhea" id="RHEA-COMP:12732"/>
        <dbReference type="Rhea" id="RHEA-COMP:12733"/>
        <dbReference type="ChEBI" id="CHEBI:15378"/>
        <dbReference type="ChEBI" id="CHEBI:57287"/>
        <dbReference type="ChEBI" id="CHEBI:57288"/>
        <dbReference type="ChEBI" id="CHEBI:133404"/>
        <dbReference type="ChEBI" id="CHEBI:133405"/>
        <dbReference type="EC" id="2.3.1.258"/>
    </reaction>
</comment>
<dbReference type="Pfam" id="PF00583">
    <property type="entry name" value="Acetyltransf_1"/>
    <property type="match status" value="2"/>
</dbReference>
<feature type="domain" description="N-acetyltransferase" evidence="12">
    <location>
        <begin position="428"/>
        <end position="578"/>
    </location>
</feature>